<feature type="domain" description="ATP-grasp" evidence="4">
    <location>
        <begin position="117"/>
        <end position="320"/>
    </location>
</feature>
<evidence type="ECO:0000313" key="6">
    <source>
        <dbReference type="Proteomes" id="UP001259572"/>
    </source>
</evidence>
<dbReference type="RefSeq" id="WP_315723579.1">
    <property type="nucleotide sequence ID" value="NZ_JAVUPU010000002.1"/>
</dbReference>
<dbReference type="InterPro" id="IPR011095">
    <property type="entry name" value="Dala_Dala_lig_C"/>
</dbReference>
<protein>
    <submittedName>
        <fullName evidence="5">Phosphoribosylglycinamide synthetase</fullName>
    </submittedName>
</protein>
<evidence type="ECO:0000313" key="5">
    <source>
        <dbReference type="EMBL" id="MDT9597934.1"/>
    </source>
</evidence>
<accession>A0ABU3Q4F1</accession>
<dbReference type="PANTHER" id="PTHR23132:SF23">
    <property type="entry name" value="D-ALANINE--D-ALANINE LIGASE B"/>
    <property type="match status" value="1"/>
</dbReference>
<comment type="similarity">
    <text evidence="1">Belongs to the D-alanine--D-alanine ligase family.</text>
</comment>
<proteinExistence type="inferred from homology"/>
<dbReference type="Gene3D" id="3.30.470.20">
    <property type="entry name" value="ATP-grasp fold, B domain"/>
    <property type="match status" value="1"/>
</dbReference>
<keyword evidence="2" id="KW-0436">Ligase</keyword>
<gene>
    <name evidence="5" type="ORF">RQX22_03105</name>
</gene>
<evidence type="ECO:0000256" key="1">
    <source>
        <dbReference type="ARBA" id="ARBA00010871"/>
    </source>
</evidence>
<dbReference type="Proteomes" id="UP001259572">
    <property type="component" value="Unassembled WGS sequence"/>
</dbReference>
<evidence type="ECO:0000259" key="4">
    <source>
        <dbReference type="PROSITE" id="PS50975"/>
    </source>
</evidence>
<dbReference type="SUPFAM" id="SSF56059">
    <property type="entry name" value="Glutathione synthetase ATP-binding domain-like"/>
    <property type="match status" value="1"/>
</dbReference>
<keyword evidence="3" id="KW-0547">Nucleotide-binding</keyword>
<dbReference type="Gene3D" id="3.30.1490.20">
    <property type="entry name" value="ATP-grasp fold, A domain"/>
    <property type="match status" value="1"/>
</dbReference>
<keyword evidence="6" id="KW-1185">Reference proteome</keyword>
<evidence type="ECO:0000256" key="3">
    <source>
        <dbReference type="PROSITE-ProRule" id="PRU00409"/>
    </source>
</evidence>
<name>A0ABU3Q4F1_9SPHN</name>
<comment type="caution">
    <text evidence="5">The sequence shown here is derived from an EMBL/GenBank/DDBJ whole genome shotgun (WGS) entry which is preliminary data.</text>
</comment>
<dbReference type="Pfam" id="PF07478">
    <property type="entry name" value="Dala_Dala_lig_C"/>
    <property type="match status" value="1"/>
</dbReference>
<dbReference type="InterPro" id="IPR013815">
    <property type="entry name" value="ATP_grasp_subdomain_1"/>
</dbReference>
<organism evidence="5 6">
    <name type="scientific">Sphingosinicella rhizophila</name>
    <dbReference type="NCBI Taxonomy" id="3050082"/>
    <lineage>
        <taxon>Bacteria</taxon>
        <taxon>Pseudomonadati</taxon>
        <taxon>Pseudomonadota</taxon>
        <taxon>Alphaproteobacteria</taxon>
        <taxon>Sphingomonadales</taxon>
        <taxon>Sphingosinicellaceae</taxon>
        <taxon>Sphingosinicella</taxon>
    </lineage>
</organism>
<keyword evidence="3" id="KW-0067">ATP-binding</keyword>
<dbReference type="EMBL" id="JAVUPU010000002">
    <property type="protein sequence ID" value="MDT9597934.1"/>
    <property type="molecule type" value="Genomic_DNA"/>
</dbReference>
<reference evidence="5 6" key="1">
    <citation type="submission" date="2023-05" db="EMBL/GenBank/DDBJ databases">
        <authorList>
            <person name="Guo Y."/>
        </authorList>
    </citation>
    <scope>NUCLEOTIDE SEQUENCE [LARGE SCALE GENOMIC DNA]</scope>
    <source>
        <strain evidence="5 6">GR2756</strain>
    </source>
</reference>
<evidence type="ECO:0000256" key="2">
    <source>
        <dbReference type="ARBA" id="ARBA00022598"/>
    </source>
</evidence>
<dbReference type="PANTHER" id="PTHR23132">
    <property type="entry name" value="D-ALANINE--D-ALANINE LIGASE"/>
    <property type="match status" value="1"/>
</dbReference>
<dbReference type="PROSITE" id="PS50975">
    <property type="entry name" value="ATP_GRASP"/>
    <property type="match status" value="1"/>
</dbReference>
<sequence>MHILKISKADKNRLKVMFLAKHALGTGAPDPADGNHAIYHHEMRTTLEEIGFNVVAANRYEAIFERPDVDYVVILLNRGGFLNSEMLAPLLLTRHGIKFMGASPIIRGLGDDKHLMKLAAAHRGVPVTAWEIFRRGGRPVERPRFDWEQLVVKPNASSASWGVGAFDNWEDARGHAEHVLGEGHDVIVEPHFGSGDVVIPVVGADGPVILPAMRFRMPGQDDNFRSYEEKRALVEAPREILERIEDPVLAERLADYTGRMLPEVWPFDYGRFEYRHDAETGELKFMEVNLSCNLWSKKTVSGAARLLGVSHVELVETIIAHSMLRQGVIDRVDKISVEASQAA</sequence>
<dbReference type="InterPro" id="IPR011761">
    <property type="entry name" value="ATP-grasp"/>
</dbReference>